<proteinExistence type="predicted"/>
<dbReference type="InterPro" id="IPR011009">
    <property type="entry name" value="Kinase-like_dom_sf"/>
</dbReference>
<dbReference type="GO" id="GO:0004672">
    <property type="term" value="F:protein kinase activity"/>
    <property type="evidence" value="ECO:0007669"/>
    <property type="project" value="InterPro"/>
</dbReference>
<dbReference type="InterPro" id="IPR011990">
    <property type="entry name" value="TPR-like_helical_dom_sf"/>
</dbReference>
<accession>A0A397UPI0</accession>
<dbReference type="InterPro" id="IPR000719">
    <property type="entry name" value="Prot_kinase_dom"/>
</dbReference>
<dbReference type="SUPFAM" id="SSF56112">
    <property type="entry name" value="Protein kinase-like (PK-like)"/>
    <property type="match status" value="1"/>
</dbReference>
<dbReference type="Pfam" id="PF07714">
    <property type="entry name" value="PK_Tyr_Ser-Thr"/>
    <property type="match status" value="1"/>
</dbReference>
<sequence>MINFYDYNEFKTDIDHTETKCGCVVRLWKDCNLLVTFKPLKKKDFVKEVEILQNISFHPNISRLYGITKDPLNEHYYIILQFAKDGNLQNYLNDNFSKLRWIDKAHIAIEIVKGVAFLHKHKNEKNILVHEDKMMIAAYSNVNDIDDICDNKIYENLPYVAPEVLRDKKHTYESDIYSCGFLLYKIITGLSPYYDRPYGVDLEIRIRNGIRPELPKCSSKFLDMYVRIMEQCWDADPFRRPNIKELLDDLNKRYSEINESQQAEFANQCKKVYCTCKMIQSLSLDKRKLYSEFYSFSELPLLETTNCPEKLHQDLQIGNDIHRNNVNNYDFFLKLAEGGSFDTQFHLGTCYENGFDAIKTFELYSKSAENGDFNGQYNLAWCYEHGIGAIKDEKKAFEWYIKSAESGHTDGQNKLGWFYQNGIGTIKDEKRAFEWFSKSAEGGNIYALNNLGMCYVNGIGTAHDKKKSFECFLKSAEKGNISGQYYIGWCYHNGFGISKDETNAFKWYLKSAEGGDTDGQNNIGWCYHNGNGTIKDERKAFEWYLTSAKGGNVIGQYNLGKCFENGIGTAIDEMKAFEWYLKSAEDGNSESQNHLGWCYENGFGTEKDKTKAFEWYLKSAESGNIKGQENLIWCYRNGFGTGKDETKALKWYLKSTEDEAIVSQYNFGKCYEMKLEYP</sequence>
<evidence type="ECO:0000313" key="3">
    <source>
        <dbReference type="Proteomes" id="UP000266673"/>
    </source>
</evidence>
<dbReference type="PANTHER" id="PTHR45011:SF1">
    <property type="entry name" value="DAP3-BINDING CELL DEATH ENHANCER 1"/>
    <property type="match status" value="1"/>
</dbReference>
<dbReference type="InterPro" id="IPR006597">
    <property type="entry name" value="Sel1-like"/>
</dbReference>
<dbReference type="OrthoDB" id="272077at2759"/>
<dbReference type="PANTHER" id="PTHR45011">
    <property type="entry name" value="DAP3-BINDING CELL DEATH ENHANCER 1"/>
    <property type="match status" value="1"/>
</dbReference>
<dbReference type="Proteomes" id="UP000266673">
    <property type="component" value="Unassembled WGS sequence"/>
</dbReference>
<name>A0A397UPI0_9GLOM</name>
<dbReference type="Gene3D" id="1.25.40.10">
    <property type="entry name" value="Tetratricopeptide repeat domain"/>
    <property type="match status" value="2"/>
</dbReference>
<comment type="caution">
    <text evidence="2">The sequence shown here is derived from an EMBL/GenBank/DDBJ whole genome shotgun (WGS) entry which is preliminary data.</text>
</comment>
<dbReference type="Gene3D" id="1.10.510.10">
    <property type="entry name" value="Transferase(Phosphotransferase) domain 1"/>
    <property type="match status" value="1"/>
</dbReference>
<dbReference type="SUPFAM" id="SSF81901">
    <property type="entry name" value="HCP-like"/>
    <property type="match status" value="2"/>
</dbReference>
<dbReference type="Pfam" id="PF08238">
    <property type="entry name" value="Sel1"/>
    <property type="match status" value="9"/>
</dbReference>
<keyword evidence="3" id="KW-1185">Reference proteome</keyword>
<dbReference type="AlphaFoldDB" id="A0A397UPI0"/>
<gene>
    <name evidence="2" type="ORF">C2G38_2204341</name>
</gene>
<protein>
    <recommendedName>
        <fullName evidence="1">Protein kinase domain-containing protein</fullName>
    </recommendedName>
</protein>
<evidence type="ECO:0000313" key="2">
    <source>
        <dbReference type="EMBL" id="RIB11097.1"/>
    </source>
</evidence>
<organism evidence="2 3">
    <name type="scientific">Gigaspora rosea</name>
    <dbReference type="NCBI Taxonomy" id="44941"/>
    <lineage>
        <taxon>Eukaryota</taxon>
        <taxon>Fungi</taxon>
        <taxon>Fungi incertae sedis</taxon>
        <taxon>Mucoromycota</taxon>
        <taxon>Glomeromycotina</taxon>
        <taxon>Glomeromycetes</taxon>
        <taxon>Diversisporales</taxon>
        <taxon>Gigasporaceae</taxon>
        <taxon>Gigaspora</taxon>
    </lineage>
</organism>
<dbReference type="STRING" id="44941.A0A397UPI0"/>
<reference evidence="2 3" key="1">
    <citation type="submission" date="2018-06" db="EMBL/GenBank/DDBJ databases">
        <title>Comparative genomics reveals the genomic features of Rhizophagus irregularis, R. cerebriforme, R. diaphanum and Gigaspora rosea, and their symbiotic lifestyle signature.</title>
        <authorList>
            <person name="Morin E."/>
            <person name="San Clemente H."/>
            <person name="Chen E.C.H."/>
            <person name="De La Providencia I."/>
            <person name="Hainaut M."/>
            <person name="Kuo A."/>
            <person name="Kohler A."/>
            <person name="Murat C."/>
            <person name="Tang N."/>
            <person name="Roy S."/>
            <person name="Loubradou J."/>
            <person name="Henrissat B."/>
            <person name="Grigoriev I.V."/>
            <person name="Corradi N."/>
            <person name="Roux C."/>
            <person name="Martin F.M."/>
        </authorList>
    </citation>
    <scope>NUCLEOTIDE SEQUENCE [LARGE SCALE GENOMIC DNA]</scope>
    <source>
        <strain evidence="2 3">DAOM 194757</strain>
    </source>
</reference>
<dbReference type="EMBL" id="QKWP01001173">
    <property type="protein sequence ID" value="RIB11097.1"/>
    <property type="molecule type" value="Genomic_DNA"/>
</dbReference>
<dbReference type="GO" id="GO:0005524">
    <property type="term" value="F:ATP binding"/>
    <property type="evidence" value="ECO:0007669"/>
    <property type="project" value="InterPro"/>
</dbReference>
<dbReference type="PROSITE" id="PS50011">
    <property type="entry name" value="PROTEIN_KINASE_DOM"/>
    <property type="match status" value="1"/>
</dbReference>
<evidence type="ECO:0000259" key="1">
    <source>
        <dbReference type="PROSITE" id="PS50011"/>
    </source>
</evidence>
<dbReference type="InterPro" id="IPR001245">
    <property type="entry name" value="Ser-Thr/Tyr_kinase_cat_dom"/>
</dbReference>
<dbReference type="InterPro" id="IPR052748">
    <property type="entry name" value="ISR_Activator"/>
</dbReference>
<dbReference type="SMART" id="SM00671">
    <property type="entry name" value="SEL1"/>
    <property type="match status" value="9"/>
</dbReference>
<feature type="domain" description="Protein kinase" evidence="1">
    <location>
        <begin position="1"/>
        <end position="254"/>
    </location>
</feature>